<dbReference type="Gene3D" id="1.20.1070.10">
    <property type="entry name" value="Rhodopsin 7-helix transmembrane proteins"/>
    <property type="match status" value="2"/>
</dbReference>
<feature type="transmembrane region" description="Helical" evidence="9">
    <location>
        <begin position="463"/>
        <end position="482"/>
    </location>
</feature>
<evidence type="ECO:0000256" key="3">
    <source>
        <dbReference type="ARBA" id="ARBA00022989"/>
    </source>
</evidence>
<proteinExistence type="inferred from homology"/>
<dbReference type="CDD" id="cd00637">
    <property type="entry name" value="7tm_classA_rhodopsin-like"/>
    <property type="match status" value="1"/>
</dbReference>
<evidence type="ECO:0000256" key="9">
    <source>
        <dbReference type="SAM" id="Phobius"/>
    </source>
</evidence>
<keyword evidence="4 8" id="KW-0297">G-protein coupled receptor</keyword>
<dbReference type="SUPFAM" id="SSF81321">
    <property type="entry name" value="Family A G protein-coupled receptor-like"/>
    <property type="match status" value="1"/>
</dbReference>
<feature type="transmembrane region" description="Helical" evidence="9">
    <location>
        <begin position="212"/>
        <end position="240"/>
    </location>
</feature>
<evidence type="ECO:0000313" key="12">
    <source>
        <dbReference type="Proteomes" id="UP001195483"/>
    </source>
</evidence>
<comment type="subcellular location">
    <subcellularLocation>
        <location evidence="1">Membrane</location>
        <topology evidence="1">Multi-pass membrane protein</topology>
    </subcellularLocation>
</comment>
<accession>A0AAE0SW83</accession>
<feature type="transmembrane region" description="Helical" evidence="9">
    <location>
        <begin position="435"/>
        <end position="457"/>
    </location>
</feature>
<dbReference type="PANTHER" id="PTHR24238:SF47">
    <property type="entry name" value="ECDYSTEROIDS_DOPAMINE RECEPTOR-RELATED"/>
    <property type="match status" value="1"/>
</dbReference>
<feature type="non-terminal residue" evidence="11">
    <location>
        <position position="489"/>
    </location>
</feature>
<evidence type="ECO:0000256" key="6">
    <source>
        <dbReference type="ARBA" id="ARBA00023170"/>
    </source>
</evidence>
<organism evidence="11 12">
    <name type="scientific">Potamilus streckersoni</name>
    <dbReference type="NCBI Taxonomy" id="2493646"/>
    <lineage>
        <taxon>Eukaryota</taxon>
        <taxon>Metazoa</taxon>
        <taxon>Spiralia</taxon>
        <taxon>Lophotrochozoa</taxon>
        <taxon>Mollusca</taxon>
        <taxon>Bivalvia</taxon>
        <taxon>Autobranchia</taxon>
        <taxon>Heteroconchia</taxon>
        <taxon>Palaeoheterodonta</taxon>
        <taxon>Unionida</taxon>
        <taxon>Unionoidea</taxon>
        <taxon>Unionidae</taxon>
        <taxon>Ambleminae</taxon>
        <taxon>Lampsilini</taxon>
        <taxon>Potamilus</taxon>
    </lineage>
</organism>
<keyword evidence="2 8" id="KW-0812">Transmembrane</keyword>
<evidence type="ECO:0000256" key="5">
    <source>
        <dbReference type="ARBA" id="ARBA00023136"/>
    </source>
</evidence>
<feature type="domain" description="G-protein coupled receptors family 1 profile" evidence="10">
    <location>
        <begin position="64"/>
        <end position="479"/>
    </location>
</feature>
<feature type="transmembrane region" description="Helical" evidence="9">
    <location>
        <begin position="124"/>
        <end position="141"/>
    </location>
</feature>
<dbReference type="InterPro" id="IPR000276">
    <property type="entry name" value="GPCR_Rhodpsn"/>
</dbReference>
<evidence type="ECO:0000256" key="7">
    <source>
        <dbReference type="ARBA" id="ARBA00023224"/>
    </source>
</evidence>
<sequence>MVANGSIFNNMANASDYDSDLDYDSSAECFNEDCVWQRERENSIETLVPLAAILGTLGVIGTIGNIVVLTVFMRSKGKQASTYLILMLAVIDLMACSLVIPGVVVKQWFYKFNSDVLCKVWEMLRNFAIIASAMILVAIACERYFIICRGGSKLMLKKVTRFMIVTIIVLAFSLAIPPMLGVGVYVKFMGEMVNMGQCRTTELLITAAGLKIYWYFVTTLFGMMICIIVVLYSLIFVMVYKQNKHWIWHRKRNMVHPSPSGKNLFPKNEINIAAVVVNPNDKSDSNIISSSITETSSKKKLSKRCKRQNILCCPPSQQTTGYVADTVKQNNVPATLQIPSSSRQCKTSIVDRKTQIHQMCSEINLALSEIEERSTDDPRLLKPSLLLSDEKTKRKRISVNHVTFKPIDTNLNAGRDLRRNVVSSHRNAHIKTTQVLFIVTIVYIISFLPMFLMTHNVIKTRIIIFYLYFINNAANPIVYSFLNRNFREE</sequence>
<protein>
    <recommendedName>
        <fullName evidence="10">G-protein coupled receptors family 1 profile domain-containing protein</fullName>
    </recommendedName>
</protein>
<evidence type="ECO:0000259" key="10">
    <source>
        <dbReference type="PROSITE" id="PS50262"/>
    </source>
</evidence>
<reference evidence="11" key="1">
    <citation type="journal article" date="2021" name="Genome Biol. Evol.">
        <title>A High-Quality Reference Genome for a Parasitic Bivalve with Doubly Uniparental Inheritance (Bivalvia: Unionida).</title>
        <authorList>
            <person name="Smith C.H."/>
        </authorList>
    </citation>
    <scope>NUCLEOTIDE SEQUENCE</scope>
    <source>
        <strain evidence="11">CHS0354</strain>
    </source>
</reference>
<gene>
    <name evidence="11" type="ORF">CHS0354_036381</name>
</gene>
<keyword evidence="7 8" id="KW-0807">Transducer</keyword>
<dbReference type="InterPro" id="IPR017452">
    <property type="entry name" value="GPCR_Rhodpsn_7TM"/>
</dbReference>
<reference evidence="11" key="3">
    <citation type="submission" date="2023-05" db="EMBL/GenBank/DDBJ databases">
        <authorList>
            <person name="Smith C.H."/>
        </authorList>
    </citation>
    <scope>NUCLEOTIDE SEQUENCE</scope>
    <source>
        <strain evidence="11">CHS0354</strain>
        <tissue evidence="11">Mantle</tissue>
    </source>
</reference>
<keyword evidence="5 9" id="KW-0472">Membrane</keyword>
<dbReference type="EMBL" id="JAEAOA010002130">
    <property type="protein sequence ID" value="KAK3599375.1"/>
    <property type="molecule type" value="Genomic_DNA"/>
</dbReference>
<evidence type="ECO:0000256" key="4">
    <source>
        <dbReference type="ARBA" id="ARBA00023040"/>
    </source>
</evidence>
<feature type="transmembrane region" description="Helical" evidence="9">
    <location>
        <begin position="162"/>
        <end position="186"/>
    </location>
</feature>
<dbReference type="PROSITE" id="PS50262">
    <property type="entry name" value="G_PROTEIN_RECEP_F1_2"/>
    <property type="match status" value="1"/>
</dbReference>
<dbReference type="PROSITE" id="PS00237">
    <property type="entry name" value="G_PROTEIN_RECEP_F1_1"/>
    <property type="match status" value="1"/>
</dbReference>
<dbReference type="PRINTS" id="PR00237">
    <property type="entry name" value="GPCRRHODOPSN"/>
</dbReference>
<evidence type="ECO:0000313" key="11">
    <source>
        <dbReference type="EMBL" id="KAK3599375.1"/>
    </source>
</evidence>
<keyword evidence="6 8" id="KW-0675">Receptor</keyword>
<evidence type="ECO:0000256" key="1">
    <source>
        <dbReference type="ARBA" id="ARBA00004141"/>
    </source>
</evidence>
<feature type="transmembrane region" description="Helical" evidence="9">
    <location>
        <begin position="84"/>
        <end position="104"/>
    </location>
</feature>
<evidence type="ECO:0000256" key="8">
    <source>
        <dbReference type="RuleBase" id="RU000688"/>
    </source>
</evidence>
<comment type="similarity">
    <text evidence="8">Belongs to the G-protein coupled receptor 1 family.</text>
</comment>
<dbReference type="AlphaFoldDB" id="A0AAE0SW83"/>
<dbReference type="Pfam" id="PF00001">
    <property type="entry name" value="7tm_1"/>
    <property type="match status" value="1"/>
</dbReference>
<dbReference type="PANTHER" id="PTHR24238">
    <property type="entry name" value="G-PROTEIN COUPLED RECEPTOR"/>
    <property type="match status" value="1"/>
</dbReference>
<dbReference type="GO" id="GO:0016020">
    <property type="term" value="C:membrane"/>
    <property type="evidence" value="ECO:0007669"/>
    <property type="project" value="UniProtKB-SubCell"/>
</dbReference>
<name>A0AAE0SW83_9BIVA</name>
<feature type="transmembrane region" description="Helical" evidence="9">
    <location>
        <begin position="47"/>
        <end position="72"/>
    </location>
</feature>
<reference evidence="11" key="2">
    <citation type="journal article" date="2021" name="Genome Biol. Evol.">
        <title>Developing a high-quality reference genome for a parasitic bivalve with doubly uniparental inheritance (Bivalvia: Unionida).</title>
        <authorList>
            <person name="Smith C.H."/>
        </authorList>
    </citation>
    <scope>NUCLEOTIDE SEQUENCE</scope>
    <source>
        <strain evidence="11">CHS0354</strain>
        <tissue evidence="11">Mantle</tissue>
    </source>
</reference>
<evidence type="ECO:0000256" key="2">
    <source>
        <dbReference type="ARBA" id="ARBA00022692"/>
    </source>
</evidence>
<keyword evidence="12" id="KW-1185">Reference proteome</keyword>
<dbReference type="Proteomes" id="UP001195483">
    <property type="component" value="Unassembled WGS sequence"/>
</dbReference>
<comment type="caution">
    <text evidence="11">The sequence shown here is derived from an EMBL/GenBank/DDBJ whole genome shotgun (WGS) entry which is preliminary data.</text>
</comment>
<keyword evidence="3 9" id="KW-1133">Transmembrane helix</keyword>
<dbReference type="GO" id="GO:0004930">
    <property type="term" value="F:G protein-coupled receptor activity"/>
    <property type="evidence" value="ECO:0007669"/>
    <property type="project" value="UniProtKB-KW"/>
</dbReference>